<dbReference type="AlphaFoldDB" id="A0AAV7R728"/>
<keyword evidence="2" id="KW-1185">Reference proteome</keyword>
<proteinExistence type="predicted"/>
<gene>
    <name evidence="1" type="ORF">NDU88_001173</name>
</gene>
<reference evidence="1" key="1">
    <citation type="journal article" date="2022" name="bioRxiv">
        <title>Sequencing and chromosome-scale assembly of the giantPleurodeles waltlgenome.</title>
        <authorList>
            <person name="Brown T."/>
            <person name="Elewa A."/>
            <person name="Iarovenko S."/>
            <person name="Subramanian E."/>
            <person name="Araus A.J."/>
            <person name="Petzold A."/>
            <person name="Susuki M."/>
            <person name="Suzuki K.-i.T."/>
            <person name="Hayashi T."/>
            <person name="Toyoda A."/>
            <person name="Oliveira C."/>
            <person name="Osipova E."/>
            <person name="Leigh N.D."/>
            <person name="Simon A."/>
            <person name="Yun M.H."/>
        </authorList>
    </citation>
    <scope>NUCLEOTIDE SEQUENCE</scope>
    <source>
        <strain evidence="1">20211129_DDA</strain>
        <tissue evidence="1">Liver</tissue>
    </source>
</reference>
<organism evidence="1 2">
    <name type="scientific">Pleurodeles waltl</name>
    <name type="common">Iberian ribbed newt</name>
    <dbReference type="NCBI Taxonomy" id="8319"/>
    <lineage>
        <taxon>Eukaryota</taxon>
        <taxon>Metazoa</taxon>
        <taxon>Chordata</taxon>
        <taxon>Craniata</taxon>
        <taxon>Vertebrata</taxon>
        <taxon>Euteleostomi</taxon>
        <taxon>Amphibia</taxon>
        <taxon>Batrachia</taxon>
        <taxon>Caudata</taxon>
        <taxon>Salamandroidea</taxon>
        <taxon>Salamandridae</taxon>
        <taxon>Pleurodelinae</taxon>
        <taxon>Pleurodeles</taxon>
    </lineage>
</organism>
<sequence length="175" mass="19644">MCYGGSIKNVSTETEQVGNIKEYVSAIKNFAKKGRLGGLQEEFIHDQIIMHTSNPDIQDKLWVNVEAPLKEVIALVKKAELTGRCAKAIEGDLHEVKHVQVVKGEKKNNKNETKAKVNNQKDRFEGLVKGCLATEARTLVYLSEILELLKEGRCSRVTYTSLHYVQSEFLQQLAA</sequence>
<evidence type="ECO:0000313" key="2">
    <source>
        <dbReference type="Proteomes" id="UP001066276"/>
    </source>
</evidence>
<dbReference type="Proteomes" id="UP001066276">
    <property type="component" value="Chromosome 5"/>
</dbReference>
<accession>A0AAV7R728</accession>
<protein>
    <submittedName>
        <fullName evidence="1">Uncharacterized protein</fullName>
    </submittedName>
</protein>
<name>A0AAV7R728_PLEWA</name>
<comment type="caution">
    <text evidence="1">The sequence shown here is derived from an EMBL/GenBank/DDBJ whole genome shotgun (WGS) entry which is preliminary data.</text>
</comment>
<dbReference type="EMBL" id="JANPWB010000009">
    <property type="protein sequence ID" value="KAJ1148336.1"/>
    <property type="molecule type" value="Genomic_DNA"/>
</dbReference>
<evidence type="ECO:0000313" key="1">
    <source>
        <dbReference type="EMBL" id="KAJ1148336.1"/>
    </source>
</evidence>